<dbReference type="GO" id="GO:0008887">
    <property type="term" value="F:glycerate kinase activity"/>
    <property type="evidence" value="ECO:0007669"/>
    <property type="project" value="InterPro"/>
</dbReference>
<reference evidence="2 3" key="1">
    <citation type="submission" date="2016-08" db="EMBL/GenBank/DDBJ databases">
        <title>Genome sequence of Clavibacter michiganensis subsp. michiganensis strain CASJ007.</title>
        <authorList>
            <person name="Thapa S.P."/>
            <person name="Coaker G."/>
        </authorList>
    </citation>
    <scope>NUCLEOTIDE SEQUENCE [LARGE SCALE GENOMIC DNA]</scope>
    <source>
        <strain evidence="2">CASJ007</strain>
    </source>
</reference>
<keyword evidence="2" id="KW-0418">Kinase</keyword>
<dbReference type="InterPro" id="IPR018193">
    <property type="entry name" value="Glyc_kinase_flavodox-like_fold"/>
</dbReference>
<dbReference type="InterPro" id="IPR004381">
    <property type="entry name" value="Glycerate_kinase"/>
</dbReference>
<protein>
    <submittedName>
        <fullName evidence="2">Glycerate kinase</fullName>
    </submittedName>
</protein>
<dbReference type="GO" id="GO:0031388">
    <property type="term" value="P:organic acid phosphorylation"/>
    <property type="evidence" value="ECO:0007669"/>
    <property type="project" value="InterPro"/>
</dbReference>
<dbReference type="EMBL" id="MDHH01000001">
    <property type="protein sequence ID" value="OUE04416.1"/>
    <property type="molecule type" value="Genomic_DNA"/>
</dbReference>
<feature type="region of interest" description="Disordered" evidence="1">
    <location>
        <begin position="245"/>
        <end position="352"/>
    </location>
</feature>
<dbReference type="NCBIfam" id="TIGR00045">
    <property type="entry name" value="glycerate kinase"/>
    <property type="match status" value="1"/>
</dbReference>
<dbReference type="PANTHER" id="PTHR21599">
    <property type="entry name" value="GLYCERATE KINASE"/>
    <property type="match status" value="1"/>
</dbReference>
<dbReference type="SUPFAM" id="SSF110738">
    <property type="entry name" value="Glycerate kinase I"/>
    <property type="match status" value="1"/>
</dbReference>
<sequence length="352" mass="35490">MSTAAPRTLRVVMSPDSLTGSATAVEAAEALRRGWLRARPGDDVVIAPMADGGQGTIDVLAAAIPGARRVPVRVPGPDDRPVDARWLLLPDGTGVVEVASTSGITLLDPLRPLTAHTRGFGRAIRAALDSGVPRLLLALGGSSSTDGGMGALRELGARALRADGSPVGDGGVALADVATVDLTGLRALPAGGALILGDVTAPLTGPAGAAAVYGPQKGATPADVGALGAGLAHLAGLLQVDPATPGAGAAAAPRPASSRGARSWDPDPPAWPTRSDWPGSSRTPTSCSRARAASTRSRGRARSPRTCSTWRGRTGPRRSWWPAPSPPPPTGSRPRAPSPTSPDPPTSRARTP</sequence>
<dbReference type="Gene3D" id="3.90.1510.10">
    <property type="entry name" value="Glycerate kinase, domain 2"/>
    <property type="match status" value="1"/>
</dbReference>
<feature type="compositionally biased region" description="Low complexity" evidence="1">
    <location>
        <begin position="245"/>
        <end position="263"/>
    </location>
</feature>
<comment type="caution">
    <text evidence="2">The sequence shown here is derived from an EMBL/GenBank/DDBJ whole genome shotgun (WGS) entry which is preliminary data.</text>
</comment>
<evidence type="ECO:0000313" key="3">
    <source>
        <dbReference type="Proteomes" id="UP000195062"/>
    </source>
</evidence>
<dbReference type="InterPro" id="IPR036129">
    <property type="entry name" value="Glycerate_kinase_sf"/>
</dbReference>
<dbReference type="Pfam" id="PF02595">
    <property type="entry name" value="Gly_kinase"/>
    <property type="match status" value="1"/>
</dbReference>
<dbReference type="PANTHER" id="PTHR21599:SF0">
    <property type="entry name" value="GLYCERATE KINASE"/>
    <property type="match status" value="1"/>
</dbReference>
<keyword evidence="3" id="KW-1185">Reference proteome</keyword>
<evidence type="ECO:0000256" key="1">
    <source>
        <dbReference type="SAM" id="MobiDB-lite"/>
    </source>
</evidence>
<feature type="compositionally biased region" description="Low complexity" evidence="1">
    <location>
        <begin position="280"/>
        <end position="296"/>
    </location>
</feature>
<keyword evidence="2" id="KW-0808">Transferase</keyword>
<evidence type="ECO:0000313" key="2">
    <source>
        <dbReference type="EMBL" id="OUE04416.1"/>
    </source>
</evidence>
<dbReference type="AlphaFoldDB" id="A0A251XLW1"/>
<name>A0A251XLW1_CLAMM</name>
<organism evidence="2 3">
    <name type="scientific">Clavibacter michiganensis subsp. michiganensis</name>
    <dbReference type="NCBI Taxonomy" id="33013"/>
    <lineage>
        <taxon>Bacteria</taxon>
        <taxon>Bacillati</taxon>
        <taxon>Actinomycetota</taxon>
        <taxon>Actinomycetes</taxon>
        <taxon>Micrococcales</taxon>
        <taxon>Microbacteriaceae</taxon>
        <taxon>Clavibacter</taxon>
    </lineage>
</organism>
<proteinExistence type="predicted"/>
<feature type="compositionally biased region" description="Pro residues" evidence="1">
    <location>
        <begin position="323"/>
        <end position="345"/>
    </location>
</feature>
<accession>A0A251XLW1</accession>
<dbReference type="Proteomes" id="UP000195062">
    <property type="component" value="Unassembled WGS sequence"/>
</dbReference>
<gene>
    <name evidence="2" type="primary">glxK</name>
    <name evidence="2" type="ORF">CMMCAS07_05675</name>
</gene>